<dbReference type="Proteomes" id="UP000292362">
    <property type="component" value="Unassembled WGS sequence"/>
</dbReference>
<organism evidence="2 3">
    <name type="scientific">Hamiltosporidium tvaerminnensis</name>
    <dbReference type="NCBI Taxonomy" id="1176355"/>
    <lineage>
        <taxon>Eukaryota</taxon>
        <taxon>Fungi</taxon>
        <taxon>Fungi incertae sedis</taxon>
        <taxon>Microsporidia</taxon>
        <taxon>Dubosqiidae</taxon>
        <taxon>Hamiltosporidium</taxon>
    </lineage>
</organism>
<proteinExistence type="predicted"/>
<feature type="transmembrane region" description="Helical" evidence="1">
    <location>
        <begin position="50"/>
        <end position="70"/>
    </location>
</feature>
<keyword evidence="1" id="KW-0812">Transmembrane</keyword>
<dbReference type="InterPro" id="IPR043472">
    <property type="entry name" value="Macro_dom-like"/>
</dbReference>
<protein>
    <recommendedName>
        <fullName evidence="4">Macro domain-containing protein</fullName>
    </recommendedName>
</protein>
<evidence type="ECO:0008006" key="4">
    <source>
        <dbReference type="Google" id="ProtNLM"/>
    </source>
</evidence>
<accession>A0A4Q9KZT4</accession>
<comment type="caution">
    <text evidence="2">The sequence shown here is derived from an EMBL/GenBank/DDBJ whole genome shotgun (WGS) entry which is preliminary data.</text>
</comment>
<dbReference type="AlphaFoldDB" id="A0A4Q9KZT4"/>
<dbReference type="VEuPathDB" id="MicrosporidiaDB:CWI37_0967p0030"/>
<gene>
    <name evidence="2" type="ORF">CWI37_0967p0030</name>
</gene>
<dbReference type="SUPFAM" id="SSF52949">
    <property type="entry name" value="Macro domain-like"/>
    <property type="match status" value="1"/>
</dbReference>
<sequence length="285" mass="33632">MDNDDLNKEKEFSNVEYNCNLCGKRKKSCNYKSNRIKLPEKYFFIRYRRILYVIWIIWFIGISVLGYFIIKQKNRTDIKLDTDSNLISLYNNFIENISSYKYISITKIKIDRNTKLGNFKTKEFNEKSFCIVNESDVKFLKISRNGNKIDEFCDVNDGSNIHKWRNFYDPRDGADAQGNPGSIGVSIFKYGIICHVISPNIGDINQKNIIKNVFFEIYTKVYNLSKENNISTIIFPIFNTKTPNFHKLKYKNDKNSILFYKEMFNGIEKFISTLKKETPRVIFNV</sequence>
<name>A0A4Q9KZT4_9MICR</name>
<evidence type="ECO:0000313" key="2">
    <source>
        <dbReference type="EMBL" id="TBU00567.1"/>
    </source>
</evidence>
<reference evidence="2 3" key="1">
    <citation type="submission" date="2017-12" db="EMBL/GenBank/DDBJ databases">
        <authorList>
            <person name="Pombert J.-F."/>
            <person name="Haag K.L."/>
            <person name="Ebert D."/>
        </authorList>
    </citation>
    <scope>NUCLEOTIDE SEQUENCE [LARGE SCALE GENOMIC DNA]</scope>
    <source>
        <strain evidence="2">FI-OER-3-3</strain>
    </source>
</reference>
<dbReference type="EMBL" id="PITJ01000967">
    <property type="protein sequence ID" value="TBU00567.1"/>
    <property type="molecule type" value="Genomic_DNA"/>
</dbReference>
<evidence type="ECO:0000313" key="3">
    <source>
        <dbReference type="Proteomes" id="UP000292362"/>
    </source>
</evidence>
<keyword evidence="1" id="KW-1133">Transmembrane helix</keyword>
<evidence type="ECO:0000256" key="1">
    <source>
        <dbReference type="SAM" id="Phobius"/>
    </source>
</evidence>
<keyword evidence="1" id="KW-0472">Membrane</keyword>